<name>A9S3H1_PHYPA</name>
<evidence type="ECO:0000313" key="9">
    <source>
        <dbReference type="Proteomes" id="UP000006727"/>
    </source>
</evidence>
<dbReference type="PANTHER" id="PTHR12701">
    <property type="entry name" value="BCR-ASSOCIATED PROTEIN, BAP"/>
    <property type="match status" value="1"/>
</dbReference>
<keyword evidence="2 5" id="KW-0812">Transmembrane</keyword>
<evidence type="ECO:0000259" key="6">
    <source>
        <dbReference type="Pfam" id="PF05529"/>
    </source>
</evidence>
<dbReference type="GO" id="GO:0005789">
    <property type="term" value="C:endoplasmic reticulum membrane"/>
    <property type="evidence" value="ECO:0000318"/>
    <property type="project" value="GO_Central"/>
</dbReference>
<feature type="transmembrane region" description="Helical" evidence="5">
    <location>
        <begin position="42"/>
        <end position="61"/>
    </location>
</feature>
<gene>
    <name evidence="7" type="ORF">PHYPA_000206</name>
</gene>
<evidence type="ECO:0000256" key="2">
    <source>
        <dbReference type="ARBA" id="ARBA00022692"/>
    </source>
</evidence>
<evidence type="ECO:0000256" key="3">
    <source>
        <dbReference type="ARBA" id="ARBA00022989"/>
    </source>
</evidence>
<dbReference type="EnsemblPlants" id="Pp3c1_4930V3.2">
    <property type="protein sequence ID" value="PAC:32967470.CDS.1"/>
    <property type="gene ID" value="Pp3c1_4930"/>
</dbReference>
<keyword evidence="9" id="KW-1185">Reference proteome</keyword>
<protein>
    <recommendedName>
        <fullName evidence="5">Endoplasmic reticulum transmembrane protein</fullName>
    </recommendedName>
</protein>
<keyword evidence="5" id="KW-0256">Endoplasmic reticulum</keyword>
<keyword evidence="5" id="KW-0653">Protein transport</keyword>
<dbReference type="Proteomes" id="UP000006727">
    <property type="component" value="Chromosome 1"/>
</dbReference>
<feature type="domain" description="BAP29/BAP31 transmembrane" evidence="6">
    <location>
        <begin position="1"/>
        <end position="125"/>
    </location>
</feature>
<dbReference type="Pfam" id="PF05529">
    <property type="entry name" value="Bap31"/>
    <property type="match status" value="1"/>
</dbReference>
<dbReference type="GO" id="GO:0006886">
    <property type="term" value="P:intracellular protein transport"/>
    <property type="evidence" value="ECO:0007669"/>
    <property type="project" value="UniProtKB-UniRule"/>
</dbReference>
<evidence type="ECO:0000313" key="7">
    <source>
        <dbReference type="EMBL" id="PNR61782.1"/>
    </source>
</evidence>
<dbReference type="EMBL" id="ABEU02000001">
    <property type="protein sequence ID" value="PNR61782.1"/>
    <property type="molecule type" value="Genomic_DNA"/>
</dbReference>
<reference evidence="7 9" key="2">
    <citation type="journal article" date="2018" name="Plant J.">
        <title>The Physcomitrella patens chromosome-scale assembly reveals moss genome structure and evolution.</title>
        <authorList>
            <person name="Lang D."/>
            <person name="Ullrich K.K."/>
            <person name="Murat F."/>
            <person name="Fuchs J."/>
            <person name="Jenkins J."/>
            <person name="Haas F.B."/>
            <person name="Piednoel M."/>
            <person name="Gundlach H."/>
            <person name="Van Bel M."/>
            <person name="Meyberg R."/>
            <person name="Vives C."/>
            <person name="Morata J."/>
            <person name="Symeonidi A."/>
            <person name="Hiss M."/>
            <person name="Muchero W."/>
            <person name="Kamisugi Y."/>
            <person name="Saleh O."/>
            <person name="Blanc G."/>
            <person name="Decker E.L."/>
            <person name="van Gessel N."/>
            <person name="Grimwood J."/>
            <person name="Hayes R.D."/>
            <person name="Graham S.W."/>
            <person name="Gunter L.E."/>
            <person name="McDaniel S.F."/>
            <person name="Hoernstein S.N.W."/>
            <person name="Larsson A."/>
            <person name="Li F.W."/>
            <person name="Perroud P.F."/>
            <person name="Phillips J."/>
            <person name="Ranjan P."/>
            <person name="Rokshar D.S."/>
            <person name="Rothfels C.J."/>
            <person name="Schneider L."/>
            <person name="Shu S."/>
            <person name="Stevenson D.W."/>
            <person name="Thummler F."/>
            <person name="Tillich M."/>
            <person name="Villarreal Aguilar J.C."/>
            <person name="Widiez T."/>
            <person name="Wong G.K."/>
            <person name="Wymore A."/>
            <person name="Zhang Y."/>
            <person name="Zimmer A.D."/>
            <person name="Quatrano R.S."/>
            <person name="Mayer K.F.X."/>
            <person name="Goodstein D."/>
            <person name="Casacuberta J.M."/>
            <person name="Vandepoele K."/>
            <person name="Reski R."/>
            <person name="Cuming A.C."/>
            <person name="Tuskan G.A."/>
            <person name="Maumus F."/>
            <person name="Salse J."/>
            <person name="Schmutz J."/>
            <person name="Rensing S.A."/>
        </authorList>
    </citation>
    <scope>NUCLEOTIDE SEQUENCE [LARGE SCALE GENOMIC DNA]</scope>
    <source>
        <strain evidence="8 9">cv. Gransden 2004</strain>
    </source>
</reference>
<evidence type="ECO:0000256" key="4">
    <source>
        <dbReference type="ARBA" id="ARBA00023136"/>
    </source>
</evidence>
<comment type="function">
    <text evidence="5">May play a role in anterograde transport of membrane proteins from the endoplasmic reticulum to the Golgi.</text>
</comment>
<keyword evidence="5" id="KW-0931">ER-Golgi transport</keyword>
<evidence type="ECO:0000313" key="8">
    <source>
        <dbReference type="EnsemblPlants" id="PAC:32967469.CDS.1"/>
    </source>
</evidence>
<dbReference type="GO" id="GO:0070973">
    <property type="term" value="P:protein localization to endoplasmic reticulum exit site"/>
    <property type="evidence" value="ECO:0000318"/>
    <property type="project" value="GO_Central"/>
</dbReference>
<comment type="similarity">
    <text evidence="5">Belongs to the BCAP29/BCAP31 family.</text>
</comment>
<sequence>MALEWAALGAVTAAEALILLLLTMPGLTGIRKGLISVARSALRPLLAVVPLALFLALEIYWKFDHMPECKGPQCDPLQRDRAAKSLMKSQRNAILVGGALLLYWVLYRVTAMMVRMEQLSTQLKKMKSSE</sequence>
<comment type="subcellular location">
    <subcellularLocation>
        <location evidence="5">Endoplasmic reticulum membrane</location>
        <topology evidence="5">Multi-pass membrane protein</topology>
    </subcellularLocation>
    <subcellularLocation>
        <location evidence="1">Membrane</location>
        <topology evidence="1">Multi-pass membrane protein</topology>
    </subcellularLocation>
</comment>
<organism evidence="7">
    <name type="scientific">Physcomitrium patens</name>
    <name type="common">Spreading-leaved earth moss</name>
    <name type="synonym">Physcomitrella patens</name>
    <dbReference type="NCBI Taxonomy" id="3218"/>
    <lineage>
        <taxon>Eukaryota</taxon>
        <taxon>Viridiplantae</taxon>
        <taxon>Streptophyta</taxon>
        <taxon>Embryophyta</taxon>
        <taxon>Bryophyta</taxon>
        <taxon>Bryophytina</taxon>
        <taxon>Bryopsida</taxon>
        <taxon>Funariidae</taxon>
        <taxon>Funariales</taxon>
        <taxon>Funariaceae</taxon>
        <taxon>Physcomitrium</taxon>
    </lineage>
</organism>
<dbReference type="HOGENOM" id="CLU_123691_0_0_1"/>
<dbReference type="OMA" id="THLVVRI"/>
<evidence type="ECO:0000256" key="5">
    <source>
        <dbReference type="RuleBase" id="RU367026"/>
    </source>
</evidence>
<dbReference type="InParanoid" id="A9S3H1"/>
<keyword evidence="3 5" id="KW-1133">Transmembrane helix</keyword>
<reference evidence="8" key="3">
    <citation type="submission" date="2020-12" db="UniProtKB">
        <authorList>
            <consortium name="EnsemblPlants"/>
        </authorList>
    </citation>
    <scope>IDENTIFICATION</scope>
</reference>
<accession>A9S3H1</accession>
<dbReference type="PANTHER" id="PTHR12701:SF12">
    <property type="entry name" value="ENDOPLASMIC RETICULUM TRANSMEMBRANE PROTEIN"/>
    <property type="match status" value="1"/>
</dbReference>
<keyword evidence="4 5" id="KW-0472">Membrane</keyword>
<dbReference type="EnsemblPlants" id="Pp3c1_4930V3.1">
    <property type="protein sequence ID" value="PAC:32967469.CDS.1"/>
    <property type="gene ID" value="Pp3c1_4930"/>
</dbReference>
<keyword evidence="5" id="KW-0813">Transport</keyword>
<reference evidence="7 9" key="1">
    <citation type="journal article" date="2008" name="Science">
        <title>The Physcomitrella genome reveals evolutionary insights into the conquest of land by plants.</title>
        <authorList>
            <person name="Rensing S."/>
            <person name="Lang D."/>
            <person name="Zimmer A."/>
            <person name="Terry A."/>
            <person name="Salamov A."/>
            <person name="Shapiro H."/>
            <person name="Nishiyama T."/>
            <person name="Perroud P.-F."/>
            <person name="Lindquist E."/>
            <person name="Kamisugi Y."/>
            <person name="Tanahashi T."/>
            <person name="Sakakibara K."/>
            <person name="Fujita T."/>
            <person name="Oishi K."/>
            <person name="Shin-I T."/>
            <person name="Kuroki Y."/>
            <person name="Toyoda A."/>
            <person name="Suzuki Y."/>
            <person name="Hashimoto A."/>
            <person name="Yamaguchi K."/>
            <person name="Sugano A."/>
            <person name="Kohara Y."/>
            <person name="Fujiyama A."/>
            <person name="Anterola A."/>
            <person name="Aoki S."/>
            <person name="Ashton N."/>
            <person name="Barbazuk W.B."/>
            <person name="Barker E."/>
            <person name="Bennetzen J."/>
            <person name="Bezanilla M."/>
            <person name="Blankenship R."/>
            <person name="Cho S.H."/>
            <person name="Dutcher S."/>
            <person name="Estelle M."/>
            <person name="Fawcett J.A."/>
            <person name="Gundlach H."/>
            <person name="Hanada K."/>
            <person name="Heyl A."/>
            <person name="Hicks K.A."/>
            <person name="Hugh J."/>
            <person name="Lohr M."/>
            <person name="Mayer K."/>
            <person name="Melkozernov A."/>
            <person name="Murata T."/>
            <person name="Nelson D."/>
            <person name="Pils B."/>
            <person name="Prigge M."/>
            <person name="Reiss B."/>
            <person name="Renner T."/>
            <person name="Rombauts S."/>
            <person name="Rushton P."/>
            <person name="Sanderfoot A."/>
            <person name="Schween G."/>
            <person name="Shiu S.-H."/>
            <person name="Stueber K."/>
            <person name="Theodoulou F.L."/>
            <person name="Tu H."/>
            <person name="Van de Peer Y."/>
            <person name="Verrier P.J."/>
            <person name="Waters E."/>
            <person name="Wood A."/>
            <person name="Yang L."/>
            <person name="Cove D."/>
            <person name="Cuming A."/>
            <person name="Hasebe M."/>
            <person name="Lucas S."/>
            <person name="Mishler D.B."/>
            <person name="Reski R."/>
            <person name="Grigoriev I."/>
            <person name="Quatrano R.S."/>
            <person name="Boore J.L."/>
        </authorList>
    </citation>
    <scope>NUCLEOTIDE SEQUENCE [LARGE SCALE GENOMIC DNA]</scope>
    <source>
        <strain evidence="8 9">cv. Gransden 2004</strain>
    </source>
</reference>
<dbReference type="FunCoup" id="A9S3H1">
    <property type="interactions" value="1254"/>
</dbReference>
<feature type="transmembrane region" description="Helical" evidence="5">
    <location>
        <begin position="93"/>
        <end position="114"/>
    </location>
</feature>
<dbReference type="InterPro" id="IPR008417">
    <property type="entry name" value="BAP29/BAP31"/>
</dbReference>
<dbReference type="InterPro" id="IPR040463">
    <property type="entry name" value="BAP29/BAP31_N"/>
</dbReference>
<dbReference type="Gramene" id="Pp3c1_4930V3.1">
    <property type="protein sequence ID" value="PAC:32967469.CDS.1"/>
    <property type="gene ID" value="Pp3c1_4930"/>
</dbReference>
<dbReference type="eggNOG" id="ENOG502RZCD">
    <property type="taxonomic scope" value="Eukaryota"/>
</dbReference>
<feature type="transmembrane region" description="Helical" evidence="5">
    <location>
        <begin position="6"/>
        <end position="30"/>
    </location>
</feature>
<dbReference type="AlphaFoldDB" id="A9S3H1"/>
<dbReference type="GO" id="GO:0006888">
    <property type="term" value="P:endoplasmic reticulum to Golgi vesicle-mediated transport"/>
    <property type="evidence" value="ECO:0000318"/>
    <property type="project" value="GO_Central"/>
</dbReference>
<proteinExistence type="inferred from homology"/>
<dbReference type="Gramene" id="Pp3c1_4930V3.2">
    <property type="protein sequence ID" value="PAC:32967470.CDS.1"/>
    <property type="gene ID" value="Pp3c1_4930"/>
</dbReference>
<evidence type="ECO:0000256" key="1">
    <source>
        <dbReference type="ARBA" id="ARBA00004141"/>
    </source>
</evidence>
<dbReference type="PaxDb" id="3218-PP1S45_145V6.1"/>